<evidence type="ECO:0000313" key="7">
    <source>
        <dbReference type="EMBL" id="MBK9719050.1"/>
    </source>
</evidence>
<gene>
    <name evidence="7" type="ORF">IPO85_16350</name>
</gene>
<dbReference type="InterPro" id="IPR000845">
    <property type="entry name" value="Nucleoside_phosphorylase_d"/>
</dbReference>
<dbReference type="PANTHER" id="PTHR11904">
    <property type="entry name" value="METHYLTHIOADENOSINE/PURINE NUCLEOSIDE PHOSPHORYLASE"/>
    <property type="match status" value="1"/>
</dbReference>
<dbReference type="Proteomes" id="UP000808349">
    <property type="component" value="Unassembled WGS sequence"/>
</dbReference>
<dbReference type="GO" id="GO:0009116">
    <property type="term" value="P:nucleoside metabolic process"/>
    <property type="evidence" value="ECO:0007669"/>
    <property type="project" value="InterPro"/>
</dbReference>
<evidence type="ECO:0000256" key="5">
    <source>
        <dbReference type="PIRNR" id="PIRNR000477"/>
    </source>
</evidence>
<dbReference type="InterPro" id="IPR035994">
    <property type="entry name" value="Nucleoside_phosphorylase_sf"/>
</dbReference>
<comment type="caution">
    <text evidence="7">The sequence shown here is derived from an EMBL/GenBank/DDBJ whole genome shotgun (WGS) entry which is preliminary data.</text>
</comment>
<sequence length="275" mass="30781">MNSILIQDIQESAQFLRERLPQIPEIAIVLGTGMGDLIERVTIIKEISYKNIPHLVPTTVESHSGKLILAHWVDQYILILSGRLHYYEGYTAQEVTYPIRILKALGIKTVWFTNASGTVNPKFNAGDIVFIDDHINFHPENPLRGIDDARLGLRFPDMSEVYSTEQLMLAKTCCESLNIPFHRGIYFGLQGPSLETPAEYRMIHLLGADIVGMSTVPEVIVAHQCELNILAVSIVSNSTPQVGANQKTTIELVIATIHNSSKKLFDIFERMLKAN</sequence>
<dbReference type="SUPFAM" id="SSF53167">
    <property type="entry name" value="Purine and uridine phosphorylases"/>
    <property type="match status" value="1"/>
</dbReference>
<evidence type="ECO:0000259" key="6">
    <source>
        <dbReference type="Pfam" id="PF01048"/>
    </source>
</evidence>
<evidence type="ECO:0000256" key="2">
    <source>
        <dbReference type="ARBA" id="ARBA00006751"/>
    </source>
</evidence>
<accession>A0A9D7XFL6</accession>
<dbReference type="Gene3D" id="3.40.50.1580">
    <property type="entry name" value="Nucleoside phosphorylase domain"/>
    <property type="match status" value="1"/>
</dbReference>
<name>A0A9D7XFL6_9BACT</name>
<dbReference type="GO" id="GO:0004731">
    <property type="term" value="F:purine-nucleoside phosphorylase activity"/>
    <property type="evidence" value="ECO:0007669"/>
    <property type="project" value="UniProtKB-EC"/>
</dbReference>
<evidence type="ECO:0000256" key="1">
    <source>
        <dbReference type="ARBA" id="ARBA00005058"/>
    </source>
</evidence>
<comment type="pathway">
    <text evidence="1 5">Purine metabolism; purine nucleoside salvage.</text>
</comment>
<evidence type="ECO:0000256" key="4">
    <source>
        <dbReference type="ARBA" id="ARBA00022679"/>
    </source>
</evidence>
<dbReference type="AlphaFoldDB" id="A0A9D7XFL6"/>
<proteinExistence type="inferred from homology"/>
<keyword evidence="4 5" id="KW-0808">Transferase</keyword>
<dbReference type="NCBIfam" id="NF006054">
    <property type="entry name" value="PRK08202.1"/>
    <property type="match status" value="1"/>
</dbReference>
<dbReference type="EMBL" id="JADKFW010000015">
    <property type="protein sequence ID" value="MBK9719050.1"/>
    <property type="molecule type" value="Genomic_DNA"/>
</dbReference>
<dbReference type="NCBIfam" id="TIGR01697">
    <property type="entry name" value="PNPH-PUNA-XAPA"/>
    <property type="match status" value="1"/>
</dbReference>
<comment type="similarity">
    <text evidence="2 5">Belongs to the PNP/MTAP phosphorylase family.</text>
</comment>
<dbReference type="EC" id="2.4.2.1" evidence="5"/>
<keyword evidence="3 5" id="KW-0328">Glycosyltransferase</keyword>
<dbReference type="PANTHER" id="PTHR11904:SF9">
    <property type="entry name" value="PURINE NUCLEOSIDE PHOSPHORYLASE-RELATED"/>
    <property type="match status" value="1"/>
</dbReference>
<dbReference type="InterPro" id="IPR011268">
    <property type="entry name" value="Purine_phosphorylase"/>
</dbReference>
<organism evidence="7 8">
    <name type="scientific">Candidatus Defluviibacterium haderslevense</name>
    <dbReference type="NCBI Taxonomy" id="2981993"/>
    <lineage>
        <taxon>Bacteria</taxon>
        <taxon>Pseudomonadati</taxon>
        <taxon>Bacteroidota</taxon>
        <taxon>Saprospiria</taxon>
        <taxon>Saprospirales</taxon>
        <taxon>Saprospiraceae</taxon>
        <taxon>Candidatus Defluviibacterium</taxon>
    </lineage>
</organism>
<evidence type="ECO:0000313" key="8">
    <source>
        <dbReference type="Proteomes" id="UP000808349"/>
    </source>
</evidence>
<dbReference type="Pfam" id="PF01048">
    <property type="entry name" value="PNP_UDP_1"/>
    <property type="match status" value="1"/>
</dbReference>
<dbReference type="CDD" id="cd09009">
    <property type="entry name" value="PNP-EcPNPII_like"/>
    <property type="match status" value="1"/>
</dbReference>
<comment type="function">
    <text evidence="5">The purine nucleoside phosphorylases catalyze the phosphorolytic breakdown of the N-glycosidic bond in the beta-(deoxy)ribonucleoside molecules, with the formation of the corresponding free purine bases and pentose-1-phosphate.</text>
</comment>
<reference evidence="7 8" key="1">
    <citation type="submission" date="2020-10" db="EMBL/GenBank/DDBJ databases">
        <title>Connecting structure to function with the recovery of over 1000 high-quality activated sludge metagenome-assembled genomes encoding full-length rRNA genes using long-read sequencing.</title>
        <authorList>
            <person name="Singleton C.M."/>
            <person name="Petriglieri F."/>
            <person name="Kristensen J.M."/>
            <person name="Kirkegaard R.H."/>
            <person name="Michaelsen T.Y."/>
            <person name="Andersen M.H."/>
            <person name="Karst S.M."/>
            <person name="Dueholm M.S."/>
            <person name="Nielsen P.H."/>
            <person name="Albertsen M."/>
        </authorList>
    </citation>
    <scope>NUCLEOTIDE SEQUENCE [LARGE SCALE GENOMIC DNA]</scope>
    <source>
        <strain evidence="7">Ribe_18-Q3-R11-54_BAT3C.373</strain>
    </source>
</reference>
<dbReference type="PIRSF" id="PIRSF000477">
    <property type="entry name" value="PurNPase"/>
    <property type="match status" value="1"/>
</dbReference>
<feature type="domain" description="Nucleoside phosphorylase" evidence="6">
    <location>
        <begin position="26"/>
        <end position="273"/>
    </location>
</feature>
<evidence type="ECO:0000256" key="3">
    <source>
        <dbReference type="ARBA" id="ARBA00022676"/>
    </source>
</evidence>
<protein>
    <recommendedName>
        <fullName evidence="5">Purine nucleoside phosphorylase</fullName>
        <ecNumber evidence="5">2.4.2.1</ecNumber>
    </recommendedName>
    <alternativeName>
        <fullName evidence="5">Inosine-guanosine phosphorylase</fullName>
    </alternativeName>
</protein>
<dbReference type="GO" id="GO:0005737">
    <property type="term" value="C:cytoplasm"/>
    <property type="evidence" value="ECO:0007669"/>
    <property type="project" value="TreeGrafter"/>
</dbReference>